<evidence type="ECO:0000256" key="1">
    <source>
        <dbReference type="SAM" id="MobiDB-lite"/>
    </source>
</evidence>
<proteinExistence type="predicted"/>
<dbReference type="Pfam" id="PF18976">
    <property type="entry name" value="DUF5712"/>
    <property type="match status" value="1"/>
</dbReference>
<dbReference type="EMBL" id="VFIA01000125">
    <property type="protein sequence ID" value="MBC3795346.1"/>
    <property type="molecule type" value="Genomic_DNA"/>
</dbReference>
<accession>A0ABR6WFL9</accession>
<reference evidence="2 3" key="1">
    <citation type="submission" date="2019-06" db="EMBL/GenBank/DDBJ databases">
        <title>Spirosoma utsteinense sp. nov. isolated from Antarctic ice-free soils.</title>
        <authorList>
            <person name="Tahon G."/>
        </authorList>
    </citation>
    <scope>NUCLEOTIDE SEQUENCE [LARGE SCALE GENOMIC DNA]</scope>
    <source>
        <strain evidence="2 3">LMG 31447</strain>
    </source>
</reference>
<feature type="compositionally biased region" description="Basic and acidic residues" evidence="1">
    <location>
        <begin position="338"/>
        <end position="349"/>
    </location>
</feature>
<comment type="caution">
    <text evidence="2">The sequence shown here is derived from an EMBL/GenBank/DDBJ whole genome shotgun (WGS) entry which is preliminary data.</text>
</comment>
<feature type="compositionally biased region" description="Polar residues" evidence="1">
    <location>
        <begin position="243"/>
        <end position="252"/>
    </location>
</feature>
<keyword evidence="3" id="KW-1185">Reference proteome</keyword>
<evidence type="ECO:0000313" key="3">
    <source>
        <dbReference type="Proteomes" id="UP000700732"/>
    </source>
</evidence>
<gene>
    <name evidence="2" type="ORF">FH603_5883</name>
</gene>
<organism evidence="2 3">
    <name type="scientific">Spirosoma utsteinense</name>
    <dbReference type="NCBI Taxonomy" id="2585773"/>
    <lineage>
        <taxon>Bacteria</taxon>
        <taxon>Pseudomonadati</taxon>
        <taxon>Bacteroidota</taxon>
        <taxon>Cytophagia</taxon>
        <taxon>Cytophagales</taxon>
        <taxon>Cytophagaceae</taxon>
        <taxon>Spirosoma</taxon>
    </lineage>
</organism>
<dbReference type="Proteomes" id="UP000700732">
    <property type="component" value="Unassembled WGS sequence"/>
</dbReference>
<dbReference type="InterPro" id="IPR043766">
    <property type="entry name" value="BfmA-like"/>
</dbReference>
<sequence length="359" mass="40849">MMTKIGAGGAGSSGGLVEYLEKENKLKPEQQAELWFSQNREQLAGHEVVAQIDHNKRNLGREDAKYYQVILAPSQAELAHIGSDSQQLQAFTRATMEQYAQNFGKGIESKDLVWFAKVEHSRSFDYTDRAVQLGEQPKGVAKTGDQTHIHVIVSRTENLREYAEGKKNELHERKNPYHLSPLTNHKATTKGAVMGGFERNSFSQRTEQSFDQAFNYERKLTESFRFLHCMKYGDEQAKGEMQRQATEQGQKRAQSHEPGQRVTLDQQPGKTLENEFADDLRAVLSKAYQQKDMDDLSTALATAQAERERQRVIEEQKAEEARKVALEATNLAEQEKIDRQLKIEQEPRNAPKLNQGLSR</sequence>
<evidence type="ECO:0008006" key="4">
    <source>
        <dbReference type="Google" id="ProtNLM"/>
    </source>
</evidence>
<feature type="region of interest" description="Disordered" evidence="1">
    <location>
        <begin position="237"/>
        <end position="264"/>
    </location>
</feature>
<evidence type="ECO:0000313" key="2">
    <source>
        <dbReference type="EMBL" id="MBC3795346.1"/>
    </source>
</evidence>
<protein>
    <recommendedName>
        <fullName evidence="4">Mobilization protein</fullName>
    </recommendedName>
</protein>
<feature type="region of interest" description="Disordered" evidence="1">
    <location>
        <begin position="338"/>
        <end position="359"/>
    </location>
</feature>
<name>A0ABR6WFL9_9BACT</name>
<dbReference type="RefSeq" id="WP_186742647.1">
    <property type="nucleotide sequence ID" value="NZ_VFIA01000125.1"/>
</dbReference>